<accession>A0ACC0D7Z6</accession>
<sequence length="559" mass="60338">MFRNALRQSTRAVSAISASGRVVAARNAAPAAVNVQARTYAADAKASPTEVSSILEQRIRGVSEESNLAETGRVLSVGDGIARVHGMANVQAEELVEFASGVKGMCMNLEAGQVGVVLFGSDRLVKEGETVKRTGEIVDVPVGPELLGRVVDALGNPIDGKGPLNTKEKRRAQLKAPGILPRRSVNQPVQTGLKSVDAMVPIGRGQRELIIGDRQTGKTAVALDAILNQKRWNNTNDETKKLYCVYVAVGQKRSTVAQLVKTLEENDAMKYTIIVAATASEAAPLQYIAPFTGASIVSIKNIGEWFRDSGKHALVVYDDLSKQAVAYRQMSLLLRRPPGREAYPGDVFYLHSRLLERAAKMSDKHGGGSMTALPIIETQGGDVSAYIPTNVISITDGQIFLEAELFYKGVRPAINVGLSVSRVGSAAQLKAMKQVAGSLKLFLAQYREVAAFAQFGSDLDAATKQTLNRGERLTELLKQKQYSPMAVNEMVPLIYAGVNGFLDQVPVGKILQWESDFLGHLKTNESDLLATIDKEGALSKELESRLKDVVVSFTKSFIA</sequence>
<comment type="caution">
    <text evidence="1">The sequence shown here is derived from an EMBL/GenBank/DDBJ whole genome shotgun (WGS) entry which is preliminary data.</text>
</comment>
<evidence type="ECO:0000313" key="1">
    <source>
        <dbReference type="EMBL" id="KAI6088854.1"/>
    </source>
</evidence>
<keyword evidence="1" id="KW-0378">Hydrolase</keyword>
<keyword evidence="2" id="KW-1185">Reference proteome</keyword>
<dbReference type="Proteomes" id="UP001497680">
    <property type="component" value="Unassembled WGS sequence"/>
</dbReference>
<gene>
    <name evidence="1" type="ORF">F4821DRAFT_277018</name>
</gene>
<dbReference type="EMBL" id="MU394299">
    <property type="protein sequence ID" value="KAI6088854.1"/>
    <property type="molecule type" value="Genomic_DNA"/>
</dbReference>
<evidence type="ECO:0000313" key="2">
    <source>
        <dbReference type="Proteomes" id="UP001497680"/>
    </source>
</evidence>
<proteinExistence type="predicted"/>
<reference evidence="1 2" key="1">
    <citation type="journal article" date="2022" name="New Phytol.">
        <title>Ecological generalism drives hyperdiversity of secondary metabolite gene clusters in xylarialean endophytes.</title>
        <authorList>
            <person name="Franco M.E.E."/>
            <person name="Wisecaver J.H."/>
            <person name="Arnold A.E."/>
            <person name="Ju Y.M."/>
            <person name="Slot J.C."/>
            <person name="Ahrendt S."/>
            <person name="Moore L.P."/>
            <person name="Eastman K.E."/>
            <person name="Scott K."/>
            <person name="Konkel Z."/>
            <person name="Mondo S.J."/>
            <person name="Kuo A."/>
            <person name="Hayes R.D."/>
            <person name="Haridas S."/>
            <person name="Andreopoulos B."/>
            <person name="Riley R."/>
            <person name="LaButti K."/>
            <person name="Pangilinan J."/>
            <person name="Lipzen A."/>
            <person name="Amirebrahimi M."/>
            <person name="Yan J."/>
            <person name="Adam C."/>
            <person name="Keymanesh K."/>
            <person name="Ng V."/>
            <person name="Louie K."/>
            <person name="Northen T."/>
            <person name="Drula E."/>
            <person name="Henrissat B."/>
            <person name="Hsieh H.M."/>
            <person name="Youens-Clark K."/>
            <person name="Lutzoni F."/>
            <person name="Miadlikowska J."/>
            <person name="Eastwood D.C."/>
            <person name="Hamelin R.C."/>
            <person name="Grigoriev I.V."/>
            <person name="U'Ren J.M."/>
        </authorList>
    </citation>
    <scope>NUCLEOTIDE SEQUENCE [LARGE SCALE GENOMIC DNA]</scope>
    <source>
        <strain evidence="1 2">ER1909</strain>
    </source>
</reference>
<organism evidence="1 2">
    <name type="scientific">Hypoxylon rubiginosum</name>
    <dbReference type="NCBI Taxonomy" id="110542"/>
    <lineage>
        <taxon>Eukaryota</taxon>
        <taxon>Fungi</taxon>
        <taxon>Dikarya</taxon>
        <taxon>Ascomycota</taxon>
        <taxon>Pezizomycotina</taxon>
        <taxon>Sordariomycetes</taxon>
        <taxon>Xylariomycetidae</taxon>
        <taxon>Xylariales</taxon>
        <taxon>Hypoxylaceae</taxon>
        <taxon>Hypoxylon</taxon>
    </lineage>
</organism>
<name>A0ACC0D7Z6_9PEZI</name>
<protein>
    <submittedName>
        <fullName evidence="1">P-loop containing nucleoside triphosphate hydrolase protein</fullName>
    </submittedName>
</protein>